<evidence type="ECO:0000313" key="3">
    <source>
        <dbReference type="Proteomes" id="UP001381693"/>
    </source>
</evidence>
<dbReference type="Pfam" id="PF15492">
    <property type="entry name" value="Nbas_N"/>
    <property type="match status" value="1"/>
</dbReference>
<evidence type="ECO:0000313" key="2">
    <source>
        <dbReference type="EMBL" id="KAK7075433.1"/>
    </source>
</evidence>
<name>A0AAN8X7J4_HALRR</name>
<evidence type="ECO:0000259" key="1">
    <source>
        <dbReference type="Pfam" id="PF15492"/>
    </source>
</evidence>
<sequence>MAGFEDNEENILYELLVHAEWPLDQEIIGGGVMSLGGNFFYRTITQTPANIWALASSLWAYVRSSPAVPPDLAKLVGGGSGWQLGVGAQGAVVVIVQASTLEIRAKKDDFASVVGKNTNLYLDPYPAWRRVAWSADCSMVGVAYSSGAVEIFSTVGTSIFTIYPPRYHEGAAQLDTSNSLAALLFCDIRTQKIKWASELLLIDYKGNVRSYFVSPTEGYQESHSFSFGKMYPSGITAATLYDNLLLVAGSCKFMNDTNLKNNGLAHGITIWRIINDYPFYKHVPTINEEEYVPPAGGLMSHIPGWQQAPHHDCIFHMLSSPSSRQLAALHMSGSLSIWELPSLRKMKFWPLGIQPDQDAMNPAANEYIPGQKQHLLQYTGPLRSHPADLSWWSDSAVILARYSGAVTVSSVNSLRNLLGDSPEFLEGVPQISESYDRGFLGLEVESRLNSKRLLTGEVSDDDEEYLDSDDEEDLSLVQKTRRLAKSALFWMTDAERFRPSNRRPKIVQRTFRLLCLKSTTPKELFARKIENEEYGEALALARSYNLDCDQVYQQQWRRTSVTVASIQDYLAKIHKRSWVLAECISRVPENIDAARELLMYGLRGTDLEAIIAIGKGEDNGEFIFCEPDVVYDEGLDIDPTEYEVRAQEREVKELKRRHDLLVQ</sequence>
<dbReference type="InterPro" id="IPR036322">
    <property type="entry name" value="WD40_repeat_dom_sf"/>
</dbReference>
<dbReference type="GO" id="GO:0006890">
    <property type="term" value="P:retrograde vesicle-mediated transport, Golgi to endoplasmic reticulum"/>
    <property type="evidence" value="ECO:0007669"/>
    <property type="project" value="TreeGrafter"/>
</dbReference>
<comment type="caution">
    <text evidence="2">The sequence shown here is derived from an EMBL/GenBank/DDBJ whole genome shotgun (WGS) entry which is preliminary data.</text>
</comment>
<dbReference type="EMBL" id="JAXCGZ010010715">
    <property type="protein sequence ID" value="KAK7075433.1"/>
    <property type="molecule type" value="Genomic_DNA"/>
</dbReference>
<feature type="domain" description="Neuroblastoma-amplified sequence N-terminal" evidence="1">
    <location>
        <begin position="82"/>
        <end position="362"/>
    </location>
</feature>
<dbReference type="GO" id="GO:0000149">
    <property type="term" value="F:SNARE binding"/>
    <property type="evidence" value="ECO:0007669"/>
    <property type="project" value="TreeGrafter"/>
</dbReference>
<reference evidence="2 3" key="1">
    <citation type="submission" date="2023-11" db="EMBL/GenBank/DDBJ databases">
        <title>Halocaridina rubra genome assembly.</title>
        <authorList>
            <person name="Smith C."/>
        </authorList>
    </citation>
    <scope>NUCLEOTIDE SEQUENCE [LARGE SCALE GENOMIC DNA]</scope>
    <source>
        <strain evidence="2">EP-1</strain>
        <tissue evidence="2">Whole</tissue>
    </source>
</reference>
<accession>A0AAN8X7J4</accession>
<dbReference type="PANTHER" id="PTHR15922">
    <property type="entry name" value="NEUROBLASTOMA-AMPLIFIED SEQUENCE"/>
    <property type="match status" value="1"/>
</dbReference>
<keyword evidence="3" id="KW-1185">Reference proteome</keyword>
<protein>
    <recommendedName>
        <fullName evidence="1">Neuroblastoma-amplified sequence N-terminal domain-containing protein</fullName>
    </recommendedName>
</protein>
<organism evidence="2 3">
    <name type="scientific">Halocaridina rubra</name>
    <name type="common">Hawaiian red shrimp</name>
    <dbReference type="NCBI Taxonomy" id="373956"/>
    <lineage>
        <taxon>Eukaryota</taxon>
        <taxon>Metazoa</taxon>
        <taxon>Ecdysozoa</taxon>
        <taxon>Arthropoda</taxon>
        <taxon>Crustacea</taxon>
        <taxon>Multicrustacea</taxon>
        <taxon>Malacostraca</taxon>
        <taxon>Eumalacostraca</taxon>
        <taxon>Eucarida</taxon>
        <taxon>Decapoda</taxon>
        <taxon>Pleocyemata</taxon>
        <taxon>Caridea</taxon>
        <taxon>Atyoidea</taxon>
        <taxon>Atyidae</taxon>
        <taxon>Halocaridina</taxon>
    </lineage>
</organism>
<dbReference type="PANTHER" id="PTHR15922:SF2">
    <property type="entry name" value="NBAS SUBUNIT OF NRZ TETHERING COMPLEX"/>
    <property type="match status" value="1"/>
</dbReference>
<proteinExistence type="predicted"/>
<feature type="non-terminal residue" evidence="2">
    <location>
        <position position="663"/>
    </location>
</feature>
<gene>
    <name evidence="2" type="ORF">SK128_009663</name>
</gene>
<dbReference type="AlphaFoldDB" id="A0AAN8X7J4"/>
<dbReference type="InterPro" id="IPR029145">
    <property type="entry name" value="NBAS_N"/>
</dbReference>
<dbReference type="GO" id="GO:0070939">
    <property type="term" value="C:Dsl1/NZR complex"/>
    <property type="evidence" value="ECO:0007669"/>
    <property type="project" value="TreeGrafter"/>
</dbReference>
<dbReference type="SUPFAM" id="SSF50978">
    <property type="entry name" value="WD40 repeat-like"/>
    <property type="match status" value="1"/>
</dbReference>
<dbReference type="Proteomes" id="UP001381693">
    <property type="component" value="Unassembled WGS sequence"/>
</dbReference>